<organism evidence="1 2">
    <name type="scientific">Eleutherodactylus coqui</name>
    <name type="common">Puerto Rican coqui</name>
    <dbReference type="NCBI Taxonomy" id="57060"/>
    <lineage>
        <taxon>Eukaryota</taxon>
        <taxon>Metazoa</taxon>
        <taxon>Chordata</taxon>
        <taxon>Craniata</taxon>
        <taxon>Vertebrata</taxon>
        <taxon>Euteleostomi</taxon>
        <taxon>Amphibia</taxon>
        <taxon>Batrachia</taxon>
        <taxon>Anura</taxon>
        <taxon>Neobatrachia</taxon>
        <taxon>Hyloidea</taxon>
        <taxon>Eleutherodactylidae</taxon>
        <taxon>Eleutherodactylinae</taxon>
        <taxon>Eleutherodactylus</taxon>
        <taxon>Eleutherodactylus</taxon>
    </lineage>
</organism>
<accession>A0A8J6E3E7</accession>
<evidence type="ECO:0000313" key="1">
    <source>
        <dbReference type="EMBL" id="KAG9461215.1"/>
    </source>
</evidence>
<dbReference type="AlphaFoldDB" id="A0A8J6E3E7"/>
<proteinExistence type="predicted"/>
<protein>
    <submittedName>
        <fullName evidence="1">Uncharacterized protein</fullName>
    </submittedName>
</protein>
<gene>
    <name evidence="1" type="ORF">GDO78_017654</name>
</gene>
<evidence type="ECO:0000313" key="2">
    <source>
        <dbReference type="Proteomes" id="UP000770717"/>
    </source>
</evidence>
<dbReference type="Proteomes" id="UP000770717">
    <property type="component" value="Unassembled WGS sequence"/>
</dbReference>
<comment type="caution">
    <text evidence="1">The sequence shown here is derived from an EMBL/GenBank/DDBJ whole genome shotgun (WGS) entry which is preliminary data.</text>
</comment>
<reference evidence="1" key="1">
    <citation type="thesis" date="2020" institute="ProQuest LLC" country="789 East Eisenhower Parkway, Ann Arbor, MI, USA">
        <title>Comparative Genomics and Chromosome Evolution.</title>
        <authorList>
            <person name="Mudd A.B."/>
        </authorList>
    </citation>
    <scope>NUCLEOTIDE SEQUENCE</scope>
    <source>
        <strain evidence="1">HN-11 Male</strain>
        <tissue evidence="1">Kidney and liver</tissue>
    </source>
</reference>
<sequence>METNLIVVAMGNHSAQATCGPRHNYHHCKTPCEKSGDFIRQEIENQSVRAVAANGVTATRDPPVLGPHGRMGQCITCGFITCVICGPKRPSIYIGPDV</sequence>
<dbReference type="EMBL" id="WNTK01026217">
    <property type="protein sequence ID" value="KAG9461215.1"/>
    <property type="molecule type" value="Genomic_DNA"/>
</dbReference>
<name>A0A8J6E3E7_ELECQ</name>
<keyword evidence="2" id="KW-1185">Reference proteome</keyword>